<keyword evidence="2" id="KW-0812">Transmembrane</keyword>
<evidence type="ECO:0000313" key="4">
    <source>
        <dbReference type="Proteomes" id="UP000021816"/>
    </source>
</evidence>
<feature type="transmembrane region" description="Helical" evidence="2">
    <location>
        <begin position="12"/>
        <end position="33"/>
    </location>
</feature>
<evidence type="ECO:0000256" key="1">
    <source>
        <dbReference type="SAM" id="MobiDB-lite"/>
    </source>
</evidence>
<dbReference type="STRING" id="1454003.AW10_01548"/>
<feature type="region of interest" description="Disordered" evidence="1">
    <location>
        <begin position="89"/>
        <end position="111"/>
    </location>
</feature>
<name>A0A011PVS4_9PROT</name>
<keyword evidence="2" id="KW-1133">Transmembrane helix</keyword>
<dbReference type="EMBL" id="JEMX01000028">
    <property type="protein sequence ID" value="EXI80935.1"/>
    <property type="molecule type" value="Genomic_DNA"/>
</dbReference>
<keyword evidence="2" id="KW-0472">Membrane</keyword>
<comment type="caution">
    <text evidence="3">The sequence shown here is derived from an EMBL/GenBank/DDBJ whole genome shotgun (WGS) entry which is preliminary data.</text>
</comment>
<sequence length="111" mass="11526">MITAAIIKSLQVYGIAIVVSLVVAVLIKVLVLVTARMEKRPAVEVPTGSVCPVLLGVPEEDVAALSAAIFAAIGPHRILRISQPSHGWAVGGRAAQHSSHTPGHAPGRSNR</sequence>
<dbReference type="PATRIC" id="fig|1454003.3.peg.1597"/>
<evidence type="ECO:0000256" key="2">
    <source>
        <dbReference type="SAM" id="Phobius"/>
    </source>
</evidence>
<proteinExistence type="predicted"/>
<dbReference type="AlphaFoldDB" id="A0A011PVS4"/>
<accession>A0A011PVS4</accession>
<gene>
    <name evidence="3" type="ORF">AW10_01548</name>
</gene>
<organism evidence="3 4">
    <name type="scientific">Candidatus Accumulibacter appositus</name>
    <dbReference type="NCBI Taxonomy" id="1454003"/>
    <lineage>
        <taxon>Bacteria</taxon>
        <taxon>Pseudomonadati</taxon>
        <taxon>Pseudomonadota</taxon>
        <taxon>Betaproteobacteria</taxon>
        <taxon>Candidatus Accumulibacter</taxon>
    </lineage>
</organism>
<dbReference type="Proteomes" id="UP000021816">
    <property type="component" value="Unassembled WGS sequence"/>
</dbReference>
<evidence type="ECO:0000313" key="3">
    <source>
        <dbReference type="EMBL" id="EXI80935.1"/>
    </source>
</evidence>
<protein>
    <submittedName>
        <fullName evidence="3">Uncharacterized protein</fullName>
    </submittedName>
</protein>
<reference evidence="3 4" key="1">
    <citation type="submission" date="2014-02" db="EMBL/GenBank/DDBJ databases">
        <title>Expanding our view of genomic diversity in Candidatus Accumulibacter clades.</title>
        <authorList>
            <person name="Skennerton C.T."/>
            <person name="Barr J.J."/>
            <person name="Slater F.R."/>
            <person name="Bond P.L."/>
            <person name="Tyson G.W."/>
        </authorList>
    </citation>
    <scope>NUCLEOTIDE SEQUENCE [LARGE SCALE GENOMIC DNA]</scope>
    <source>
        <strain evidence="4">BA-92</strain>
    </source>
</reference>